<comment type="caution">
    <text evidence="1">The sequence shown here is derived from an EMBL/GenBank/DDBJ whole genome shotgun (WGS) entry which is preliminary data.</text>
</comment>
<reference evidence="1 2" key="1">
    <citation type="journal article" date="2022" name="New Phytol.">
        <title>Ecological generalism drives hyperdiversity of secondary metabolite gene clusters in xylarialean endophytes.</title>
        <authorList>
            <person name="Franco M.E.E."/>
            <person name="Wisecaver J.H."/>
            <person name="Arnold A.E."/>
            <person name="Ju Y.M."/>
            <person name="Slot J.C."/>
            <person name="Ahrendt S."/>
            <person name="Moore L.P."/>
            <person name="Eastman K.E."/>
            <person name="Scott K."/>
            <person name="Konkel Z."/>
            <person name="Mondo S.J."/>
            <person name="Kuo A."/>
            <person name="Hayes R.D."/>
            <person name="Haridas S."/>
            <person name="Andreopoulos B."/>
            <person name="Riley R."/>
            <person name="LaButti K."/>
            <person name="Pangilinan J."/>
            <person name="Lipzen A."/>
            <person name="Amirebrahimi M."/>
            <person name="Yan J."/>
            <person name="Adam C."/>
            <person name="Keymanesh K."/>
            <person name="Ng V."/>
            <person name="Louie K."/>
            <person name="Northen T."/>
            <person name="Drula E."/>
            <person name="Henrissat B."/>
            <person name="Hsieh H.M."/>
            <person name="Youens-Clark K."/>
            <person name="Lutzoni F."/>
            <person name="Miadlikowska J."/>
            <person name="Eastwood D.C."/>
            <person name="Hamelin R.C."/>
            <person name="Grigoriev I.V."/>
            <person name="U'Ren J.M."/>
        </authorList>
    </citation>
    <scope>NUCLEOTIDE SEQUENCE [LARGE SCALE GENOMIC DNA]</scope>
    <source>
        <strain evidence="1 2">CBS 119005</strain>
    </source>
</reference>
<gene>
    <name evidence="1" type="ORF">F4820DRAFT_442378</name>
</gene>
<evidence type="ECO:0000313" key="2">
    <source>
        <dbReference type="Proteomes" id="UP001497700"/>
    </source>
</evidence>
<organism evidence="1 2">
    <name type="scientific">Hypoxylon rubiginosum</name>
    <dbReference type="NCBI Taxonomy" id="110542"/>
    <lineage>
        <taxon>Eukaryota</taxon>
        <taxon>Fungi</taxon>
        <taxon>Dikarya</taxon>
        <taxon>Ascomycota</taxon>
        <taxon>Pezizomycotina</taxon>
        <taxon>Sordariomycetes</taxon>
        <taxon>Xylariomycetidae</taxon>
        <taxon>Xylariales</taxon>
        <taxon>Hypoxylaceae</taxon>
        <taxon>Hypoxylon</taxon>
    </lineage>
</organism>
<dbReference type="EMBL" id="MU393778">
    <property type="protein sequence ID" value="KAI4858489.1"/>
    <property type="molecule type" value="Genomic_DNA"/>
</dbReference>
<protein>
    <submittedName>
        <fullName evidence="1">MFS multidrug transporter</fullName>
    </submittedName>
</protein>
<dbReference type="Proteomes" id="UP001497700">
    <property type="component" value="Unassembled WGS sequence"/>
</dbReference>
<keyword evidence="2" id="KW-1185">Reference proteome</keyword>
<name>A0ACB9YFV0_9PEZI</name>
<sequence>MVRSVDTTPEVAIPYDVIETADAMEKAARPSTLSEKTASDREESGQGILVDFDGEGDLSNPQNWSPKLKWSLIVLVSALDFAVTLGTIICAPVAPQILDEFNQENTLYITLIVSIWELGEIIGPLIVAPLSELYGRFYIYHAGTILFIVFSAACALSTNIQMLVAFRFLNGVAVVSTALNPSVVGDLFRVEERGSAMAMVGLAPMLGPVVGPIIGGYLGGSLGWRWCFWLITILCGFLEICFLLLLRETYTVQILKRKAKQLRKDTDNPNLRTKYETEHTAAQLFKNACVRPLVLLFTSPILFLMSLYVGVVYGYLYLVMTTITSVFESTYQFSSDVVGLSFLGLGLGCVIGVFVCRSTLDLWVRQKSKTSQMRPEQRLPPVIFGGFILPIGLFMYGWTAEAHVQYMAPIIATGILGVGLVSTTIPVRSYLVDAFGIYSASAIAGCAVFRNLGGTFMPLAGPPLYQQLGLGWGNSVLGFIALAFIPVPLLLMRYGEALRLRDKRKFEA</sequence>
<accession>A0ACB9YFV0</accession>
<proteinExistence type="predicted"/>
<evidence type="ECO:0000313" key="1">
    <source>
        <dbReference type="EMBL" id="KAI4858489.1"/>
    </source>
</evidence>